<dbReference type="Pfam" id="PF00082">
    <property type="entry name" value="Peptidase_S8"/>
    <property type="match status" value="1"/>
</dbReference>
<dbReference type="PRINTS" id="PR00723">
    <property type="entry name" value="SUBTILISIN"/>
</dbReference>
<evidence type="ECO:0000256" key="4">
    <source>
        <dbReference type="ARBA" id="ARBA00022825"/>
    </source>
</evidence>
<evidence type="ECO:0000256" key="3">
    <source>
        <dbReference type="ARBA" id="ARBA00022801"/>
    </source>
</evidence>
<evidence type="ECO:0000256" key="1">
    <source>
        <dbReference type="ARBA" id="ARBA00011073"/>
    </source>
</evidence>
<evidence type="ECO:0000256" key="2">
    <source>
        <dbReference type="ARBA" id="ARBA00022670"/>
    </source>
</evidence>
<dbReference type="InterPro" id="IPR023828">
    <property type="entry name" value="Peptidase_S8_Ser-AS"/>
</dbReference>
<dbReference type="InterPro" id="IPR036852">
    <property type="entry name" value="Peptidase_S8/S53_dom_sf"/>
</dbReference>
<comment type="similarity">
    <text evidence="1">Belongs to the peptidase S8 family.</text>
</comment>
<dbReference type="PANTHER" id="PTHR43806">
    <property type="entry name" value="PEPTIDASE S8"/>
    <property type="match status" value="1"/>
</dbReference>
<keyword evidence="2 7" id="KW-0645">Protease</keyword>
<proteinExistence type="inferred from homology"/>
<keyword evidence="4" id="KW-0720">Serine protease</keyword>
<dbReference type="PROSITE" id="PS51892">
    <property type="entry name" value="SUBTILASE"/>
    <property type="match status" value="1"/>
</dbReference>
<dbReference type="PROSITE" id="PS00138">
    <property type="entry name" value="SUBTILASE_SER"/>
    <property type="match status" value="1"/>
</dbReference>
<dbReference type="InterPro" id="IPR000209">
    <property type="entry name" value="Peptidase_S8/S53_dom"/>
</dbReference>
<accession>D7GN82</accession>
<dbReference type="PROSITE" id="PS00136">
    <property type="entry name" value="SUBTILASE_ASP"/>
    <property type="match status" value="1"/>
</dbReference>
<keyword evidence="3" id="KW-0378">Hydrolase</keyword>
<dbReference type="InterPro" id="IPR050131">
    <property type="entry name" value="Peptidase_S8_subtilisin-like"/>
</dbReference>
<protein>
    <submittedName>
        <fullName evidence="7">Serine protease</fullName>
    </submittedName>
</protein>
<dbReference type="PANTHER" id="PTHR43806:SF11">
    <property type="entry name" value="CEREVISIN-RELATED"/>
    <property type="match status" value="1"/>
</dbReference>
<sequence>MDTRCFFLLASQNQHAGNSNARVHLSSEQAHLIPRSDTMAQRKRSRASGNASNEMEAPQPTVRGATGRFLMLVEDGGREAAKRLMRAGAGLELAVASDFAEADTIPDPGLGQAMYFDEIGVAVVNAPPDQSRFLATRAAAAETPTLIEPERYVHVLEAALDYDTLTPYDVGTESPVVFGASPDYARGWFDGVNDARLRTMPGGQIGELVQPGTAAINERDFTWGLQAVGVPGNRFTGRGIRIAILDTGIDLIHPEMGRRVAGSRSFVPNETVQDVNGHGTHTAGTAAGPAGANLRPRYGVAPNSELFVGKVLSNAGSGTDGWILAGIQWAIQNQCVIVSMSLGARTQVGEPFSQIYERVAQRAFTRGMLIVAASGNDSARPTSIRPVARPANCPSIMAVAAVGMGLEIAPFSNGGINPNGGAVDIAAPGINVLSSSPGGSERLNGTSMATPHVAGVAAIFAESNASLRGRALFDAITRGSRRLPLPPRDAGAGLVRCPR</sequence>
<name>D7GN82_9ZZZZ</name>
<dbReference type="Gene3D" id="3.40.50.200">
    <property type="entry name" value="Peptidase S8/S53 domain"/>
    <property type="match status" value="1"/>
</dbReference>
<dbReference type="GO" id="GO:0006508">
    <property type="term" value="P:proteolysis"/>
    <property type="evidence" value="ECO:0007669"/>
    <property type="project" value="UniProtKB-KW"/>
</dbReference>
<evidence type="ECO:0000256" key="5">
    <source>
        <dbReference type="SAM" id="MobiDB-lite"/>
    </source>
</evidence>
<dbReference type="InterPro" id="IPR015500">
    <property type="entry name" value="Peptidase_S8_subtilisin-rel"/>
</dbReference>
<feature type="domain" description="Peptidase S8/S53" evidence="6">
    <location>
        <begin position="237"/>
        <end position="479"/>
    </location>
</feature>
<evidence type="ECO:0000313" key="7">
    <source>
        <dbReference type="EMBL" id="CBM43228.1"/>
    </source>
</evidence>
<dbReference type="InterPro" id="IPR023827">
    <property type="entry name" value="Peptidase_S8_Asp-AS"/>
</dbReference>
<dbReference type="EMBL" id="FN908460">
    <property type="protein sequence ID" value="CBM43228.1"/>
    <property type="molecule type" value="Genomic_DNA"/>
</dbReference>
<dbReference type="AlphaFoldDB" id="D7GN82"/>
<organism evidence="7">
    <name type="scientific">uncultured organism</name>
    <dbReference type="NCBI Taxonomy" id="155900"/>
    <lineage>
        <taxon>unclassified sequences</taxon>
        <taxon>environmental samples</taxon>
    </lineage>
</organism>
<dbReference type="GO" id="GO:0004252">
    <property type="term" value="F:serine-type endopeptidase activity"/>
    <property type="evidence" value="ECO:0007669"/>
    <property type="project" value="InterPro"/>
</dbReference>
<dbReference type="SUPFAM" id="SSF52743">
    <property type="entry name" value="Subtilisin-like"/>
    <property type="match status" value="1"/>
</dbReference>
<reference evidence="7" key="1">
    <citation type="journal article" date="2011" name="Microb. Biotechnol.">
        <title>Enzymes for the laundry industries: tapping the vast metagenomic pool of alkaline proteases.</title>
        <authorList>
            <person name="Niehaus F."/>
            <person name="Gabor E."/>
            <person name="Wieland S."/>
            <person name="Siegert P."/>
            <person name="Maurer K.H."/>
            <person name="Eck J."/>
        </authorList>
    </citation>
    <scope>NUCLEOTIDE SEQUENCE</scope>
    <source>
        <strain evidence="7">S247_M20_J12</strain>
    </source>
</reference>
<evidence type="ECO:0000259" key="6">
    <source>
        <dbReference type="Pfam" id="PF00082"/>
    </source>
</evidence>
<feature type="region of interest" description="Disordered" evidence="5">
    <location>
        <begin position="35"/>
        <end position="59"/>
    </location>
</feature>